<name>K2FD09_9BACT</name>
<accession>K2FD09</accession>
<dbReference type="AlphaFoldDB" id="K2FD09"/>
<proteinExistence type="predicted"/>
<comment type="caution">
    <text evidence="1">The sequence shown here is derived from an EMBL/GenBank/DDBJ whole genome shotgun (WGS) entry which is preliminary data.</text>
</comment>
<dbReference type="EMBL" id="AMFJ01000250">
    <property type="protein sequence ID" value="EKE29006.1"/>
    <property type="molecule type" value="Genomic_DNA"/>
</dbReference>
<evidence type="ECO:0000313" key="1">
    <source>
        <dbReference type="EMBL" id="EKE29006.1"/>
    </source>
</evidence>
<reference evidence="1" key="1">
    <citation type="journal article" date="2012" name="Science">
        <title>Fermentation, hydrogen, and sulfur metabolism in multiple uncultivated bacterial phyla.</title>
        <authorList>
            <person name="Wrighton K.C."/>
            <person name="Thomas B.C."/>
            <person name="Sharon I."/>
            <person name="Miller C.S."/>
            <person name="Castelle C.J."/>
            <person name="VerBerkmoes N.C."/>
            <person name="Wilkins M.J."/>
            <person name="Hettich R.L."/>
            <person name="Lipton M.S."/>
            <person name="Williams K.H."/>
            <person name="Long P.E."/>
            <person name="Banfield J.F."/>
        </authorList>
    </citation>
    <scope>NUCLEOTIDE SEQUENCE [LARGE SCALE GENOMIC DNA]</scope>
</reference>
<gene>
    <name evidence="1" type="ORF">ACD_2C00250G0003</name>
</gene>
<protein>
    <submittedName>
        <fullName evidence="1">Uncharacterized protein</fullName>
    </submittedName>
</protein>
<sequence>MWEKNYRFNPDLTKAGFSWALADSQERRNSRPTPDQVLAPFITKEIIAQSIREVLEPNDK</sequence>
<organism evidence="1">
    <name type="scientific">uncultured bacterium</name>
    <name type="common">gcode 4</name>
    <dbReference type="NCBI Taxonomy" id="1234023"/>
    <lineage>
        <taxon>Bacteria</taxon>
        <taxon>environmental samples</taxon>
    </lineage>
</organism>